<proteinExistence type="predicted"/>
<reference evidence="3" key="1">
    <citation type="journal article" date="2019" name="Int. J. Syst. Evol. Microbiol.">
        <title>The Global Catalogue of Microorganisms (GCM) 10K type strain sequencing project: providing services to taxonomists for standard genome sequencing and annotation.</title>
        <authorList>
            <consortium name="The Broad Institute Genomics Platform"/>
            <consortium name="The Broad Institute Genome Sequencing Center for Infectious Disease"/>
            <person name="Wu L."/>
            <person name="Ma J."/>
        </authorList>
    </citation>
    <scope>NUCLEOTIDE SEQUENCE [LARGE SCALE GENOMIC DNA]</scope>
    <source>
        <strain evidence="3">KCTC 33576</strain>
    </source>
</reference>
<dbReference type="PROSITE" id="PS51833">
    <property type="entry name" value="HDOD"/>
    <property type="match status" value="1"/>
</dbReference>
<name>A0ABW5XKG2_9MICO</name>
<evidence type="ECO:0000259" key="1">
    <source>
        <dbReference type="PROSITE" id="PS51833"/>
    </source>
</evidence>
<organism evidence="2 3">
    <name type="scientific">Populibacterium corticicola</name>
    <dbReference type="NCBI Taxonomy" id="1812826"/>
    <lineage>
        <taxon>Bacteria</taxon>
        <taxon>Bacillati</taxon>
        <taxon>Actinomycetota</taxon>
        <taxon>Actinomycetes</taxon>
        <taxon>Micrococcales</taxon>
        <taxon>Jonesiaceae</taxon>
        <taxon>Populibacterium</taxon>
    </lineage>
</organism>
<comment type="caution">
    <text evidence="2">The sequence shown here is derived from an EMBL/GenBank/DDBJ whole genome shotgun (WGS) entry which is preliminary data.</text>
</comment>
<evidence type="ECO:0000313" key="2">
    <source>
        <dbReference type="EMBL" id="MFD2841810.1"/>
    </source>
</evidence>
<accession>A0ABW5XKG2</accession>
<dbReference type="InterPro" id="IPR052340">
    <property type="entry name" value="RNase_Y/CdgJ"/>
</dbReference>
<protein>
    <submittedName>
        <fullName evidence="2">HDOD domain-containing protein</fullName>
    </submittedName>
</protein>
<dbReference type="Pfam" id="PF08668">
    <property type="entry name" value="HDOD"/>
    <property type="match status" value="1"/>
</dbReference>
<evidence type="ECO:0000313" key="3">
    <source>
        <dbReference type="Proteomes" id="UP001597391"/>
    </source>
</evidence>
<dbReference type="Proteomes" id="UP001597391">
    <property type="component" value="Unassembled WGS sequence"/>
</dbReference>
<dbReference type="EMBL" id="JBHUOP010000010">
    <property type="protein sequence ID" value="MFD2841810.1"/>
    <property type="molecule type" value="Genomic_DNA"/>
</dbReference>
<keyword evidence="3" id="KW-1185">Reference proteome</keyword>
<gene>
    <name evidence="2" type="ORF">ACFSYH_14710</name>
</gene>
<dbReference type="SUPFAM" id="SSF109604">
    <property type="entry name" value="HD-domain/PDEase-like"/>
    <property type="match status" value="1"/>
</dbReference>
<dbReference type="InterPro" id="IPR013976">
    <property type="entry name" value="HDOD"/>
</dbReference>
<dbReference type="Gene3D" id="1.10.3210.10">
    <property type="entry name" value="Hypothetical protein af1432"/>
    <property type="match status" value="1"/>
</dbReference>
<dbReference type="RefSeq" id="WP_377468215.1">
    <property type="nucleotide sequence ID" value="NZ_JBHUOP010000010.1"/>
</dbReference>
<dbReference type="PANTHER" id="PTHR33525:SF4">
    <property type="entry name" value="CYCLIC DI-GMP PHOSPHODIESTERASE CDGJ"/>
    <property type="match status" value="1"/>
</dbReference>
<dbReference type="PANTHER" id="PTHR33525">
    <property type="match status" value="1"/>
</dbReference>
<sequence length="398" mass="42970">MAFEPPLALKRLVIHSVKAEWKAYAFSPLILDLDASRADVIAEEIGTALAQTYADTDFESLTMGLPIYLWVNEKVLENLYLLEDIANLKGLFIPISILSQENWPSYAQAIHDANLEIIVDDLPDGGIGAHTTGSTGAEWAVLSARKNLVSATVENLRSKGFKILVADAPRSFFDGNVDLGEAYLGPMYYGRRSQQHPLAPGEAQCLEALRLLSEPNANLAEVSAVLSLDPEMTIRVLHLANSAAIGSSQRIDSLTHAIVYLGAQRISSLVMTSMISARLSDPHTMWSVLTRASVCRTLANNAEAAYTAGLLSALAEEVGEASESMAIRAGVSFEVSLALSSGVGDLGALIDAVRAYERADIPEVIRHGWDPVDIADAYFRALPTTYEYLKLLHSVSAA</sequence>
<feature type="domain" description="HDOD" evidence="1">
    <location>
        <begin position="198"/>
        <end position="398"/>
    </location>
</feature>